<dbReference type="InterPro" id="IPR007321">
    <property type="entry name" value="Transposase_28"/>
</dbReference>
<dbReference type="EMBL" id="BAABME010036988">
    <property type="protein sequence ID" value="GAA0163046.1"/>
    <property type="molecule type" value="Genomic_DNA"/>
</dbReference>
<dbReference type="Pfam" id="PF04195">
    <property type="entry name" value="Transposase_28"/>
    <property type="match status" value="1"/>
</dbReference>
<keyword evidence="3" id="KW-1185">Reference proteome</keyword>
<protein>
    <recommendedName>
        <fullName evidence="1">Transposase (putative) gypsy type domain-containing protein</fullName>
    </recommendedName>
</protein>
<accession>A0AAV3QIT0</accession>
<evidence type="ECO:0000313" key="3">
    <source>
        <dbReference type="Proteomes" id="UP001454036"/>
    </source>
</evidence>
<sequence>MSDNSSSRSEGRGCNSNVGSYSTPKFLLPLQLWLGAGLQRPFNCQEPSSQTHALATSSTCRPPHSKVVRANIYRYGIELSKRDLVSLRTRYGIPSSVVMRRLKATERANALPPGLRNIFVVALENGLRFPVHPCVGDVLSIVGICPAQLTPNMWISITGFYLACLLAGVTPITEFFFTSFLQRTPKEDFLDFVVKLEMKGFYEAFLSKVDLESWRPYFFFVSSKGLPEMFLPG</sequence>
<evidence type="ECO:0000313" key="2">
    <source>
        <dbReference type="EMBL" id="GAA0163046.1"/>
    </source>
</evidence>
<organism evidence="2 3">
    <name type="scientific">Lithospermum erythrorhizon</name>
    <name type="common">Purple gromwell</name>
    <name type="synonym">Lithospermum officinale var. erythrorhizon</name>
    <dbReference type="NCBI Taxonomy" id="34254"/>
    <lineage>
        <taxon>Eukaryota</taxon>
        <taxon>Viridiplantae</taxon>
        <taxon>Streptophyta</taxon>
        <taxon>Embryophyta</taxon>
        <taxon>Tracheophyta</taxon>
        <taxon>Spermatophyta</taxon>
        <taxon>Magnoliopsida</taxon>
        <taxon>eudicotyledons</taxon>
        <taxon>Gunneridae</taxon>
        <taxon>Pentapetalae</taxon>
        <taxon>asterids</taxon>
        <taxon>lamiids</taxon>
        <taxon>Boraginales</taxon>
        <taxon>Boraginaceae</taxon>
        <taxon>Boraginoideae</taxon>
        <taxon>Lithospermeae</taxon>
        <taxon>Lithospermum</taxon>
    </lineage>
</organism>
<gene>
    <name evidence="2" type="ORF">LIER_43628</name>
</gene>
<comment type="caution">
    <text evidence="2">The sequence shown here is derived from an EMBL/GenBank/DDBJ whole genome shotgun (WGS) entry which is preliminary data.</text>
</comment>
<reference evidence="2 3" key="1">
    <citation type="submission" date="2024-01" db="EMBL/GenBank/DDBJ databases">
        <title>The complete chloroplast genome sequence of Lithospermum erythrorhizon: insights into the phylogenetic relationship among Boraginaceae species and the maternal lineages of purple gromwells.</title>
        <authorList>
            <person name="Okada T."/>
            <person name="Watanabe K."/>
        </authorList>
    </citation>
    <scope>NUCLEOTIDE SEQUENCE [LARGE SCALE GENOMIC DNA]</scope>
</reference>
<name>A0AAV3QIT0_LITER</name>
<evidence type="ECO:0000259" key="1">
    <source>
        <dbReference type="Pfam" id="PF04195"/>
    </source>
</evidence>
<dbReference type="PANTHER" id="PTHR31099:SF28">
    <property type="entry name" value="F5J5.12"/>
    <property type="match status" value="1"/>
</dbReference>
<dbReference type="AlphaFoldDB" id="A0AAV3QIT0"/>
<proteinExistence type="predicted"/>
<feature type="domain" description="Transposase (putative) gypsy type" evidence="1">
    <location>
        <begin position="119"/>
        <end position="180"/>
    </location>
</feature>
<dbReference type="Proteomes" id="UP001454036">
    <property type="component" value="Unassembled WGS sequence"/>
</dbReference>
<dbReference type="PANTHER" id="PTHR31099">
    <property type="entry name" value="OS06G0165300 PROTEIN"/>
    <property type="match status" value="1"/>
</dbReference>